<accession>A0A173UTF0</accession>
<dbReference type="Proteomes" id="UP000095598">
    <property type="component" value="Unassembled WGS sequence"/>
</dbReference>
<proteinExistence type="predicted"/>
<dbReference type="AlphaFoldDB" id="A0A173UTF0"/>
<dbReference type="EMBL" id="CYXT01000033">
    <property type="protein sequence ID" value="CUN17295.1"/>
    <property type="molecule type" value="Genomic_DNA"/>
</dbReference>
<dbReference type="RefSeq" id="WP_055259803.1">
    <property type="nucleotide sequence ID" value="NZ_CYXT01000033.1"/>
</dbReference>
<gene>
    <name evidence="1" type="ORF">ERS852425_03098</name>
</gene>
<name>A0A173UTF0_ANAHA</name>
<evidence type="ECO:0000313" key="1">
    <source>
        <dbReference type="EMBL" id="CUN17295.1"/>
    </source>
</evidence>
<organism evidence="1 2">
    <name type="scientific">Anaerostipes hadrus</name>
    <dbReference type="NCBI Taxonomy" id="649756"/>
    <lineage>
        <taxon>Bacteria</taxon>
        <taxon>Bacillati</taxon>
        <taxon>Bacillota</taxon>
        <taxon>Clostridia</taxon>
        <taxon>Lachnospirales</taxon>
        <taxon>Lachnospiraceae</taxon>
        <taxon>Anaerostipes</taxon>
    </lineage>
</organism>
<reference evidence="1 2" key="1">
    <citation type="submission" date="2015-09" db="EMBL/GenBank/DDBJ databases">
        <authorList>
            <consortium name="Pathogen Informatics"/>
        </authorList>
    </citation>
    <scope>NUCLEOTIDE SEQUENCE [LARGE SCALE GENOMIC DNA]</scope>
    <source>
        <strain evidence="1 2">2789STDY5608868</strain>
    </source>
</reference>
<protein>
    <submittedName>
        <fullName evidence="1">Uncharacterized protein</fullName>
    </submittedName>
</protein>
<evidence type="ECO:0000313" key="2">
    <source>
        <dbReference type="Proteomes" id="UP000095598"/>
    </source>
</evidence>
<sequence length="410" mass="49334">MFYESDLKYIAKEIAALQKNYDICAKFVIGEQGEGYVCLGVSDRYKEKYFVPNPKLIPKILCDQAFYPGYVYPYQTIFQVSEDNYLKDFLNIAQTARRLEGIKHAYKWYDDTRIPERIDPENANDILDVYEKYINNWFPDDKIKFQALLVTFIKKTQEKVTSKWENYKQTVQYDTTNAKLKNRIKFLFHENLAHVSSKYIHERFDDVEHIYVKDSDYQKIERWFSVNPVRFVYSADKIFHDYKQDMFKKQKNNPWELNEQNEDIWRISIPSVMKMKYDEVYNRIYCDGAVFENSSTMFETAPIYVCQLPKSQWSYWQQCAEMENIIYSIDYEHHFSGADFDSIPIIVYEKDYERINYILKRIVDVYLESHIEIPEKDQFSIDGFVFRNGQKLSEEESKIIQRHFRKVGNK</sequence>